<dbReference type="AlphaFoldDB" id="A0A136J953"/>
<feature type="compositionally biased region" description="Basic and acidic residues" evidence="1">
    <location>
        <begin position="7"/>
        <end position="18"/>
    </location>
</feature>
<reference evidence="4" key="1">
    <citation type="submission" date="2016-02" db="EMBL/GenBank/DDBJ databases">
        <title>Draft genome sequence of Microdochium bolleyi, a fungal endophyte of beachgrass.</title>
        <authorList>
            <consortium name="DOE Joint Genome Institute"/>
            <person name="David A.S."/>
            <person name="May G."/>
            <person name="Haridas S."/>
            <person name="Lim J."/>
            <person name="Wang M."/>
            <person name="Labutti K."/>
            <person name="Lipzen A."/>
            <person name="Barry K."/>
            <person name="Grigoriev I.V."/>
        </authorList>
    </citation>
    <scope>NUCLEOTIDE SEQUENCE [LARGE SCALE GENOMIC DNA]</scope>
    <source>
        <strain evidence="4">J235TASD1</strain>
    </source>
</reference>
<feature type="compositionally biased region" description="Pro residues" evidence="1">
    <location>
        <begin position="148"/>
        <end position="161"/>
    </location>
</feature>
<dbReference type="Pfam" id="PF26118">
    <property type="entry name" value="DUF8035"/>
    <property type="match status" value="1"/>
</dbReference>
<dbReference type="STRING" id="196109.A0A136J953"/>
<protein>
    <recommendedName>
        <fullName evidence="2">DUF8035 domain-containing protein</fullName>
    </recommendedName>
</protein>
<feature type="compositionally biased region" description="Basic and acidic residues" evidence="1">
    <location>
        <begin position="371"/>
        <end position="381"/>
    </location>
</feature>
<evidence type="ECO:0000313" key="4">
    <source>
        <dbReference type="Proteomes" id="UP000070501"/>
    </source>
</evidence>
<feature type="compositionally biased region" description="Basic and acidic residues" evidence="1">
    <location>
        <begin position="390"/>
        <end position="401"/>
    </location>
</feature>
<gene>
    <name evidence="3" type="ORF">Micbo1qcDRAFT_158554</name>
</gene>
<feature type="compositionally biased region" description="Basic and acidic residues" evidence="1">
    <location>
        <begin position="204"/>
        <end position="230"/>
    </location>
</feature>
<feature type="region of interest" description="Disordered" evidence="1">
    <location>
        <begin position="359"/>
        <end position="401"/>
    </location>
</feature>
<proteinExistence type="predicted"/>
<dbReference type="OrthoDB" id="5410752at2759"/>
<accession>A0A136J953</accession>
<organism evidence="3 4">
    <name type="scientific">Microdochium bolleyi</name>
    <dbReference type="NCBI Taxonomy" id="196109"/>
    <lineage>
        <taxon>Eukaryota</taxon>
        <taxon>Fungi</taxon>
        <taxon>Dikarya</taxon>
        <taxon>Ascomycota</taxon>
        <taxon>Pezizomycotina</taxon>
        <taxon>Sordariomycetes</taxon>
        <taxon>Xylariomycetidae</taxon>
        <taxon>Xylariales</taxon>
        <taxon>Microdochiaceae</taxon>
        <taxon>Microdochium</taxon>
    </lineage>
</organism>
<feature type="compositionally biased region" description="Basic residues" evidence="1">
    <location>
        <begin position="231"/>
        <end position="245"/>
    </location>
</feature>
<dbReference type="EMBL" id="KQ964247">
    <property type="protein sequence ID" value="KXJ93700.1"/>
    <property type="molecule type" value="Genomic_DNA"/>
</dbReference>
<feature type="compositionally biased region" description="Basic and acidic residues" evidence="1">
    <location>
        <begin position="123"/>
        <end position="146"/>
    </location>
</feature>
<feature type="domain" description="DUF8035" evidence="2">
    <location>
        <begin position="425"/>
        <end position="478"/>
    </location>
</feature>
<dbReference type="Proteomes" id="UP000070501">
    <property type="component" value="Unassembled WGS sequence"/>
</dbReference>
<dbReference type="InParanoid" id="A0A136J953"/>
<feature type="compositionally biased region" description="Basic and acidic residues" evidence="1">
    <location>
        <begin position="264"/>
        <end position="288"/>
    </location>
</feature>
<evidence type="ECO:0000313" key="3">
    <source>
        <dbReference type="EMBL" id="KXJ93700.1"/>
    </source>
</evidence>
<feature type="compositionally biased region" description="Pro residues" evidence="1">
    <location>
        <begin position="190"/>
        <end position="203"/>
    </location>
</feature>
<evidence type="ECO:0000259" key="2">
    <source>
        <dbReference type="Pfam" id="PF26118"/>
    </source>
</evidence>
<name>A0A136J953_9PEZI</name>
<feature type="region of interest" description="Disordered" evidence="1">
    <location>
        <begin position="183"/>
        <end position="252"/>
    </location>
</feature>
<feature type="compositionally biased region" description="Basic and acidic residues" evidence="1">
    <location>
        <begin position="105"/>
        <end position="116"/>
    </location>
</feature>
<dbReference type="InterPro" id="IPR058348">
    <property type="entry name" value="DUF8035"/>
</dbReference>
<feature type="compositionally biased region" description="Low complexity" evidence="1">
    <location>
        <begin position="360"/>
        <end position="369"/>
    </location>
</feature>
<sequence length="538" mass="63710">MSTYRSGRSDYDDGYERRSVRRSPPRRAPVREYEDVDVRIRERDRSRERVDRTPAFLREDTRRTDAGALVLRSREIETVDRRRQPSPEPQRIRTRYVQRSPSPRVHVDVDTREVVRRRPRSPTPEREREREHEHEIRIVHREKERIPSPSPSPSPPPPPEPEVIRGPTIEREVITHYRDIDHGVIRLRQPSPPPPPAPAPRPPRVSERECELDINISHRDTEIDVRDRARSRSRPAPRAPSRPRPRFQDDDELHIDIDHGRIHIDDRHLHSHQETRRRAQSEVRRPNYDDEANYITSKIDSRGRMGEAYHGATKDWTIVDVPPGTERVQMDGVGGGGAEVTWQRYNGVRRAKFVPERDGTVVSTGSSSTIDHGHSHSHELSIDINTGKGRGRERSRSRGGEVVEEIRDRRISIRDGSKSVRKDNDMWTEITKDLVIREAIHKCGYTCEETEYFFYVMQYLSYEDVCELVEVSDQIRRRRRDKDRYQDWERDAFRDDWDRKSRHYHSHQTYGGPRSSHWDKYGNERVREYDISYDRLRY</sequence>
<feature type="compositionally biased region" description="Basic and acidic residues" evidence="1">
    <location>
        <begin position="72"/>
        <end position="85"/>
    </location>
</feature>
<feature type="region of interest" description="Disordered" evidence="1">
    <location>
        <begin position="1"/>
        <end position="164"/>
    </location>
</feature>
<feature type="region of interest" description="Disordered" evidence="1">
    <location>
        <begin position="264"/>
        <end position="290"/>
    </location>
</feature>
<feature type="compositionally biased region" description="Basic and acidic residues" evidence="1">
    <location>
        <begin position="29"/>
        <end position="65"/>
    </location>
</feature>
<evidence type="ECO:0000256" key="1">
    <source>
        <dbReference type="SAM" id="MobiDB-lite"/>
    </source>
</evidence>
<keyword evidence="4" id="KW-1185">Reference proteome</keyword>